<evidence type="ECO:0000313" key="1">
    <source>
        <dbReference type="EMBL" id="WNL33790.1"/>
    </source>
</evidence>
<organism evidence="1">
    <name type="scientific">Arcobacter cryaerophilus gv. pseudocryaerophilus</name>
    <dbReference type="NCBI Taxonomy" id="2933791"/>
    <lineage>
        <taxon>Bacteria</taxon>
        <taxon>Pseudomonadati</taxon>
        <taxon>Campylobacterota</taxon>
        <taxon>Epsilonproteobacteria</taxon>
        <taxon>Campylobacterales</taxon>
        <taxon>Arcobacteraceae</taxon>
        <taxon>Aliarcobacter</taxon>
    </lineage>
</organism>
<reference evidence="1" key="1">
    <citation type="submission" date="2023-09" db="EMBL/GenBank/DDBJ databases">
        <title>Arcobacter tbilisiensis sp. nov. isolated from chicken meat in Tbilisi, Georgia.</title>
        <authorList>
            <person name="Matthias R."/>
            <person name="Zautner A.E."/>
        </authorList>
    </citation>
    <scope>NUCLEOTIDE SEQUENCE</scope>
    <source>
        <strain evidence="1">LEO 62</strain>
    </source>
</reference>
<proteinExistence type="predicted"/>
<protein>
    <submittedName>
        <fullName evidence="1">Uncharacterized protein</fullName>
    </submittedName>
</protein>
<dbReference type="RefSeq" id="WP_390871139.1">
    <property type="nucleotide sequence ID" value="NZ_CP128652.1"/>
</dbReference>
<dbReference type="EMBL" id="CP134856">
    <property type="protein sequence ID" value="WNL33790.1"/>
    <property type="molecule type" value="Genomic_DNA"/>
</dbReference>
<dbReference type="AlphaFoldDB" id="A0AA96DV91"/>
<accession>A0AA96DV91</accession>
<dbReference type="Proteomes" id="UP001305220">
    <property type="component" value="Chromosome"/>
</dbReference>
<gene>
    <name evidence="1" type="ORF">RMP68_09860</name>
</gene>
<name>A0AA96DV91_9BACT</name>
<sequence>METTKILVQKPEIGLSEDNKSKLKSLEIYKDKKHFQFSNGWTDLVYNLGKDIEDLCKLTNCELPKIEAMYNKYNTLRVDYHFNSPVPKIVETLIDSLIYVAEDKSERICEYCGANDEIETTEKNNHYINACEKCFDRKEILNRKEVKK</sequence>